<proteinExistence type="inferred from homology"/>
<comment type="similarity">
    <text evidence="1">Belongs to the HAD-like hydrolase superfamily. S-2-haloalkanoic acid dehalogenase family.</text>
</comment>
<gene>
    <name evidence="3" type="ORF">RM541_15225</name>
</gene>
<name>A0ABU3DW92_9FLAO</name>
<evidence type="ECO:0000313" key="3">
    <source>
        <dbReference type="EMBL" id="MDT0687719.1"/>
    </source>
</evidence>
<dbReference type="RefSeq" id="WP_311500993.1">
    <property type="nucleotide sequence ID" value="NZ_JAVRHN010000013.1"/>
</dbReference>
<dbReference type="InterPro" id="IPR006439">
    <property type="entry name" value="HAD-SF_hydro_IA"/>
</dbReference>
<dbReference type="SFLD" id="SFLDG01129">
    <property type="entry name" value="C1.5:_HAD__Beta-PGM__Phosphata"/>
    <property type="match status" value="1"/>
</dbReference>
<dbReference type="InterPro" id="IPR036412">
    <property type="entry name" value="HAD-like_sf"/>
</dbReference>
<dbReference type="PANTHER" id="PTHR43316:SF3">
    <property type="entry name" value="HALOACID DEHALOGENASE, TYPE II (AFU_ORTHOLOGUE AFUA_2G07750)-RELATED"/>
    <property type="match status" value="1"/>
</dbReference>
<dbReference type="InterPro" id="IPR006328">
    <property type="entry name" value="2-HAD"/>
</dbReference>
<sequence>MKKPNLLIFDVNETLLDLNPLKKAVNNALQNDLVFESWFPMLLQYSLVETITHQYHDFTEVGVATFKMLAGKMNLSFSEKEIREILGHIRKLPPHPEVIEALQKLQNQKFRMIALTNGKPTVAEEQLKFANIDTFFESVVSVDVVKKYKPHKETYEHVLQKSGVSAENAMLVAAHGWDIAGAKSSGLKAAFIKRKGKFLYPLAEKPELEAVDMLDLAQKLAD</sequence>
<evidence type="ECO:0000256" key="1">
    <source>
        <dbReference type="ARBA" id="ARBA00008106"/>
    </source>
</evidence>
<dbReference type="EMBL" id="JAVRHN010000013">
    <property type="protein sequence ID" value="MDT0687719.1"/>
    <property type="molecule type" value="Genomic_DNA"/>
</dbReference>
<reference evidence="3 4" key="1">
    <citation type="submission" date="2023-09" db="EMBL/GenBank/DDBJ databases">
        <authorList>
            <person name="Rey-Velasco X."/>
        </authorList>
    </citation>
    <scope>NUCLEOTIDE SEQUENCE [LARGE SCALE GENOMIC DNA]</scope>
    <source>
        <strain evidence="3 4">F225</strain>
    </source>
</reference>
<dbReference type="InterPro" id="IPR023198">
    <property type="entry name" value="PGP-like_dom2"/>
</dbReference>
<dbReference type="CDD" id="cd02588">
    <property type="entry name" value="HAD_L2-DEX"/>
    <property type="match status" value="1"/>
</dbReference>
<dbReference type="InterPro" id="IPR023214">
    <property type="entry name" value="HAD_sf"/>
</dbReference>
<dbReference type="PANTHER" id="PTHR43316">
    <property type="entry name" value="HYDROLASE, HALOACID DELAHOGENASE-RELATED"/>
    <property type="match status" value="1"/>
</dbReference>
<organism evidence="3 4">
    <name type="scientific">Autumnicola psychrophila</name>
    <dbReference type="NCBI Taxonomy" id="3075592"/>
    <lineage>
        <taxon>Bacteria</taxon>
        <taxon>Pseudomonadati</taxon>
        <taxon>Bacteroidota</taxon>
        <taxon>Flavobacteriia</taxon>
        <taxon>Flavobacteriales</taxon>
        <taxon>Flavobacteriaceae</taxon>
        <taxon>Autumnicola</taxon>
    </lineage>
</organism>
<dbReference type="NCBIfam" id="TIGR01493">
    <property type="entry name" value="HAD-SF-IA-v2"/>
    <property type="match status" value="1"/>
</dbReference>
<comment type="caution">
    <text evidence="3">The sequence shown here is derived from an EMBL/GenBank/DDBJ whole genome shotgun (WGS) entry which is preliminary data.</text>
</comment>
<dbReference type="SFLD" id="SFLDS00003">
    <property type="entry name" value="Haloacid_Dehalogenase"/>
    <property type="match status" value="1"/>
</dbReference>
<evidence type="ECO:0000313" key="4">
    <source>
        <dbReference type="Proteomes" id="UP001253848"/>
    </source>
</evidence>
<protein>
    <submittedName>
        <fullName evidence="3">Haloacid dehalogenase type II</fullName>
    </submittedName>
</protein>
<keyword evidence="2" id="KW-0378">Hydrolase</keyword>
<evidence type="ECO:0000256" key="2">
    <source>
        <dbReference type="ARBA" id="ARBA00022801"/>
    </source>
</evidence>
<accession>A0ABU3DW92</accession>
<dbReference type="Proteomes" id="UP001253848">
    <property type="component" value="Unassembled WGS sequence"/>
</dbReference>
<dbReference type="PRINTS" id="PR00413">
    <property type="entry name" value="HADHALOGNASE"/>
</dbReference>
<dbReference type="Gene3D" id="1.10.150.240">
    <property type="entry name" value="Putative phosphatase, domain 2"/>
    <property type="match status" value="1"/>
</dbReference>
<keyword evidence="4" id="KW-1185">Reference proteome</keyword>
<dbReference type="Gene3D" id="3.40.50.1000">
    <property type="entry name" value="HAD superfamily/HAD-like"/>
    <property type="match status" value="1"/>
</dbReference>
<dbReference type="SUPFAM" id="SSF56784">
    <property type="entry name" value="HAD-like"/>
    <property type="match status" value="1"/>
</dbReference>
<dbReference type="Pfam" id="PF00702">
    <property type="entry name" value="Hydrolase"/>
    <property type="match status" value="1"/>
</dbReference>
<dbReference type="NCBIfam" id="TIGR01428">
    <property type="entry name" value="HAD_type_II"/>
    <property type="match status" value="1"/>
</dbReference>
<dbReference type="InterPro" id="IPR051540">
    <property type="entry name" value="S-2-haloacid_dehalogenase"/>
</dbReference>